<dbReference type="RefSeq" id="WP_349300322.1">
    <property type="nucleotide sequence ID" value="NZ_JBEDNQ010000010.1"/>
</dbReference>
<feature type="region of interest" description="Disordered" evidence="2">
    <location>
        <begin position="454"/>
        <end position="475"/>
    </location>
</feature>
<keyword evidence="4" id="KW-1185">Reference proteome</keyword>
<dbReference type="NCBIfam" id="TIGR02680">
    <property type="entry name" value="TIGR02680 family protein"/>
    <property type="match status" value="1"/>
</dbReference>
<dbReference type="SUPFAM" id="SSF52540">
    <property type="entry name" value="P-loop containing nucleoside triphosphate hydrolases"/>
    <property type="match status" value="1"/>
</dbReference>
<evidence type="ECO:0000313" key="4">
    <source>
        <dbReference type="Proteomes" id="UP001494902"/>
    </source>
</evidence>
<feature type="compositionally biased region" description="Basic and acidic residues" evidence="2">
    <location>
        <begin position="536"/>
        <end position="565"/>
    </location>
</feature>
<name>A0ABV1KGD8_9PSEU</name>
<protein>
    <submittedName>
        <fullName evidence="3">TIGR02680 family protein</fullName>
    </submittedName>
</protein>
<dbReference type="Proteomes" id="UP001494902">
    <property type="component" value="Unassembled WGS sequence"/>
</dbReference>
<feature type="compositionally biased region" description="Basic and acidic residues" evidence="2">
    <location>
        <begin position="883"/>
        <end position="902"/>
    </location>
</feature>
<feature type="region of interest" description="Disordered" evidence="2">
    <location>
        <begin position="864"/>
        <end position="907"/>
    </location>
</feature>
<feature type="compositionally biased region" description="Low complexity" evidence="2">
    <location>
        <begin position="870"/>
        <end position="882"/>
    </location>
</feature>
<keyword evidence="1" id="KW-0175">Coiled coil</keyword>
<dbReference type="InterPro" id="IPR027417">
    <property type="entry name" value="P-loop_NTPase"/>
</dbReference>
<feature type="compositionally biased region" description="Basic and acidic residues" evidence="2">
    <location>
        <begin position="461"/>
        <end position="475"/>
    </location>
</feature>
<organism evidence="3 4">
    <name type="scientific">Pseudonocardia nematodicida</name>
    <dbReference type="NCBI Taxonomy" id="1206997"/>
    <lineage>
        <taxon>Bacteria</taxon>
        <taxon>Bacillati</taxon>
        <taxon>Actinomycetota</taxon>
        <taxon>Actinomycetes</taxon>
        <taxon>Pseudonocardiales</taxon>
        <taxon>Pseudonocardiaceae</taxon>
        <taxon>Pseudonocardia</taxon>
    </lineage>
</organism>
<evidence type="ECO:0000313" key="3">
    <source>
        <dbReference type="EMBL" id="MEQ3553251.1"/>
    </source>
</evidence>
<feature type="coiled-coil region" evidence="1">
    <location>
        <begin position="300"/>
        <end position="356"/>
    </location>
</feature>
<feature type="region of interest" description="Disordered" evidence="2">
    <location>
        <begin position="530"/>
        <end position="588"/>
    </location>
</feature>
<dbReference type="EMBL" id="JBEDNQ010000010">
    <property type="protein sequence ID" value="MEQ3553251.1"/>
    <property type="molecule type" value="Genomic_DNA"/>
</dbReference>
<proteinExistence type="predicted"/>
<gene>
    <name evidence="3" type="ORF">WIS52_22505</name>
</gene>
<sequence length="1346" mass="145118">MTGERFRLSRAGVLNVWQYDDQVFEFAGGRLLLRGSNGAGKSKTLEMLLPFVLDGDKARMTASARHHTSLLWLMLDGYDGQNRAGYLWVELARPGETVICGVGIRASQSARAASAWYFTCPGRVGEELLLEDDAGPLAKDRLRAAVEERGGQFFESPRAYKQHVGRLLFGLDPDRYDELLRLLYWLRQPQVGEDIEPARLADQLIQALPQLDDDAIRAAGDTFDELAAFGEQLDRQRRSAEAVAAFAEVYAAYARETLRHRGADLVAQHTERTRRHREVERCADRSAQVAADLDVAATERDEAGAERATLATRLEQLRRDPMLRTQRELESLQGRARDLRRSAEDAERVRSAADARAGAATARVRTDGAALVADLDRLATATHEHAAGLRGAGVDTPLPVPGGLRVSALAAAADAAPVTEALTAHQAAVTAARPAVGRRLAVVEHVERARSALDTATGDRTQAERDAAEAEQRAEEARGYLADTRRNADAAEQAFTTALDAWRGAPRAVSFEVPGELDATAVTALAPDSRAAAAPELRRHRDEEKDAGALRASLDREIAETRTVRDSVATETDPAPPPPGWARDRRDPSDGAPLWQLIDFSGTVGDGDRAGLEAALESSGLLDAWVRTDGAVLGPDRHDIVIPTGAAVTGPALGDLLLADPPARSPVTAAVVDGVLARVAVGEPASEPDAGAVVAPDGRWRLGPLTRRSTKPAPQYIGATARATERARRLAELAASIAALEERRDAAAGTERAAARAADELEAWLAAVPPSGDLLSAWTLLEERTGTAERSERIAAAAEAAAAGARGREAARRRELDELGAVHDLPIDTQAIAARREALRDLDRLLERQLTTGAELQRRLGRWTDDAETADTARAEAQQSAERAQDADREATGVEEAAHELESSIDAPVQELRGRIRTAEERDGELARRLRALETTIAELHTASGQAGQAAEDAAARLTEHEPVLAAAVTAVAGLDETPGLLDSGAGDEVEIPPGTLDLARGFTAGGAVPAAVLALARRLTDLPEPGRASGTVAVFAALQEATSGPAADVDPRVTEIGGALAVIGRDDAGEHPIAVLARRLAAGVERDADLLTDRERRLFEEHILGELGESLRGRRQESEELVSEMNSLLRGVTTSQGIAVALRWNLRDDVPGDARRAVELLGRPVGSLLPAERGELRDSLHRLIEASRSESPEDSYSEHLARALDYRRWFAFRIRYTRPETPGTWADLHRRSPLSQGEQKVVCYLPLFAAAAAHFSSLAGAAPHSPRFVLLDDAFPKIDVRTHPLLFGLLVQLDLDFVVTSERLWGDHETVPTLAIYEALRDPAERGIAQYRHLWDGRRLQAIPS</sequence>
<dbReference type="InterPro" id="IPR013496">
    <property type="entry name" value="CHP02680"/>
</dbReference>
<dbReference type="Pfam" id="PF13558">
    <property type="entry name" value="SbcC_Walker_B"/>
    <property type="match status" value="1"/>
</dbReference>
<comment type="caution">
    <text evidence="3">The sequence shown here is derived from an EMBL/GenBank/DDBJ whole genome shotgun (WGS) entry which is preliminary data.</text>
</comment>
<evidence type="ECO:0000256" key="2">
    <source>
        <dbReference type="SAM" id="MobiDB-lite"/>
    </source>
</evidence>
<accession>A0ABV1KGD8</accession>
<evidence type="ECO:0000256" key="1">
    <source>
        <dbReference type="SAM" id="Coils"/>
    </source>
</evidence>
<reference evidence="3 4" key="1">
    <citation type="submission" date="2024-03" db="EMBL/GenBank/DDBJ databases">
        <title>Draft genome sequence of Pseudonocardia nematodicida JCM 31783.</title>
        <authorList>
            <person name="Butdee W."/>
            <person name="Duangmal K."/>
        </authorList>
    </citation>
    <scope>NUCLEOTIDE SEQUENCE [LARGE SCALE GENOMIC DNA]</scope>
    <source>
        <strain evidence="3 4">JCM 31783</strain>
    </source>
</reference>